<dbReference type="InterPro" id="IPR018860">
    <property type="entry name" value="APC_suCDC26"/>
</dbReference>
<dbReference type="GO" id="GO:0031145">
    <property type="term" value="P:anaphase-promoting complex-dependent catabolic process"/>
    <property type="evidence" value="ECO:0007669"/>
    <property type="project" value="InterPro"/>
</dbReference>
<evidence type="ECO:0008006" key="5">
    <source>
        <dbReference type="Google" id="ProtNLM"/>
    </source>
</evidence>
<dbReference type="Pfam" id="PF10471">
    <property type="entry name" value="ANAPC_CDC26"/>
    <property type="match status" value="1"/>
</dbReference>
<dbReference type="Proteomes" id="UP000799750">
    <property type="component" value="Unassembled WGS sequence"/>
</dbReference>
<keyword evidence="4" id="KW-1185">Reference proteome</keyword>
<dbReference type="OrthoDB" id="5302254at2759"/>
<dbReference type="GO" id="GO:0005680">
    <property type="term" value="C:anaphase-promoting complex"/>
    <property type="evidence" value="ECO:0007669"/>
    <property type="project" value="InterPro"/>
</dbReference>
<reference evidence="3" key="1">
    <citation type="journal article" date="2020" name="Stud. Mycol.">
        <title>101 Dothideomycetes genomes: a test case for predicting lifestyles and emergence of pathogens.</title>
        <authorList>
            <person name="Haridas S."/>
            <person name="Albert R."/>
            <person name="Binder M."/>
            <person name="Bloem J."/>
            <person name="Labutti K."/>
            <person name="Salamov A."/>
            <person name="Andreopoulos B."/>
            <person name="Baker S."/>
            <person name="Barry K."/>
            <person name="Bills G."/>
            <person name="Bluhm B."/>
            <person name="Cannon C."/>
            <person name="Castanera R."/>
            <person name="Culley D."/>
            <person name="Daum C."/>
            <person name="Ezra D."/>
            <person name="Gonzalez J."/>
            <person name="Henrissat B."/>
            <person name="Kuo A."/>
            <person name="Liang C."/>
            <person name="Lipzen A."/>
            <person name="Lutzoni F."/>
            <person name="Magnuson J."/>
            <person name="Mondo S."/>
            <person name="Nolan M."/>
            <person name="Ohm R."/>
            <person name="Pangilinan J."/>
            <person name="Park H.-J."/>
            <person name="Ramirez L."/>
            <person name="Alfaro M."/>
            <person name="Sun H."/>
            <person name="Tritt A."/>
            <person name="Yoshinaga Y."/>
            <person name="Zwiers L.-H."/>
            <person name="Turgeon B."/>
            <person name="Goodwin S."/>
            <person name="Spatafora J."/>
            <person name="Crous P."/>
            <person name="Grigoriev I."/>
        </authorList>
    </citation>
    <scope>NUCLEOTIDE SEQUENCE</scope>
    <source>
        <strain evidence="3">CBS 269.34</strain>
    </source>
</reference>
<evidence type="ECO:0000313" key="4">
    <source>
        <dbReference type="Proteomes" id="UP000799750"/>
    </source>
</evidence>
<protein>
    <recommendedName>
        <fullName evidence="5">Anaphase-promoting complex, subunit CDC26</fullName>
    </recommendedName>
</protein>
<gene>
    <name evidence="3" type="ORF">BU16DRAFT_558379</name>
</gene>
<keyword evidence="1" id="KW-0833">Ubl conjugation pathway</keyword>
<organism evidence="3 4">
    <name type="scientific">Lophium mytilinum</name>
    <dbReference type="NCBI Taxonomy" id="390894"/>
    <lineage>
        <taxon>Eukaryota</taxon>
        <taxon>Fungi</taxon>
        <taxon>Dikarya</taxon>
        <taxon>Ascomycota</taxon>
        <taxon>Pezizomycotina</taxon>
        <taxon>Dothideomycetes</taxon>
        <taxon>Pleosporomycetidae</taxon>
        <taxon>Mytilinidiales</taxon>
        <taxon>Mytilinidiaceae</taxon>
        <taxon>Lophium</taxon>
    </lineage>
</organism>
<dbReference type="AlphaFoldDB" id="A0A6A6R1Q0"/>
<sequence>MLRRPATLITLTADDIAKYEQDRQRRQEKDPNDELKPLPQEKGRIARTRDERIMGSRN</sequence>
<feature type="region of interest" description="Disordered" evidence="2">
    <location>
        <begin position="18"/>
        <end position="58"/>
    </location>
</feature>
<evidence type="ECO:0000256" key="1">
    <source>
        <dbReference type="ARBA" id="ARBA00022786"/>
    </source>
</evidence>
<evidence type="ECO:0000256" key="2">
    <source>
        <dbReference type="SAM" id="MobiDB-lite"/>
    </source>
</evidence>
<dbReference type="EMBL" id="MU004185">
    <property type="protein sequence ID" value="KAF2498312.1"/>
    <property type="molecule type" value="Genomic_DNA"/>
</dbReference>
<name>A0A6A6R1Q0_9PEZI</name>
<evidence type="ECO:0000313" key="3">
    <source>
        <dbReference type="EMBL" id="KAF2498312.1"/>
    </source>
</evidence>
<proteinExistence type="predicted"/>
<accession>A0A6A6R1Q0</accession>